<evidence type="ECO:0000313" key="13">
    <source>
        <dbReference type="EMBL" id="SET63507.1"/>
    </source>
</evidence>
<dbReference type="Pfam" id="PF13735">
    <property type="entry name" value="tRNA_NucTran2_2"/>
    <property type="match status" value="1"/>
</dbReference>
<dbReference type="SUPFAM" id="SSF81891">
    <property type="entry name" value="Poly A polymerase C-terminal region-like"/>
    <property type="match status" value="1"/>
</dbReference>
<dbReference type="EMBL" id="FOHN01000041">
    <property type="protein sequence ID" value="SET63507.1"/>
    <property type="molecule type" value="Genomic_DNA"/>
</dbReference>
<dbReference type="InterPro" id="IPR032810">
    <property type="entry name" value="CCA-adding_enz_C"/>
</dbReference>
<evidence type="ECO:0000256" key="1">
    <source>
        <dbReference type="ARBA" id="ARBA00001946"/>
    </source>
</evidence>
<evidence type="ECO:0000259" key="11">
    <source>
        <dbReference type="Pfam" id="PF12627"/>
    </source>
</evidence>
<dbReference type="Pfam" id="PF12627">
    <property type="entry name" value="PolyA_pol_RNAbd"/>
    <property type="match status" value="1"/>
</dbReference>
<comment type="similarity">
    <text evidence="9">Belongs to the tRNA nucleotidyltransferase/poly(A) polymerase family.</text>
</comment>
<dbReference type="CDD" id="cd05398">
    <property type="entry name" value="NT_ClassII-CCAase"/>
    <property type="match status" value="1"/>
</dbReference>
<dbReference type="InterPro" id="IPR050264">
    <property type="entry name" value="Bact_CCA-adding_enz_type3_sf"/>
</dbReference>
<dbReference type="Gene3D" id="3.30.460.10">
    <property type="entry name" value="Beta Polymerase, domain 2"/>
    <property type="match status" value="1"/>
</dbReference>
<dbReference type="GO" id="GO:0000049">
    <property type="term" value="F:tRNA binding"/>
    <property type="evidence" value="ECO:0007669"/>
    <property type="project" value="TreeGrafter"/>
</dbReference>
<dbReference type="Pfam" id="PF01743">
    <property type="entry name" value="PolyA_pol"/>
    <property type="match status" value="1"/>
</dbReference>
<evidence type="ECO:0000256" key="2">
    <source>
        <dbReference type="ARBA" id="ARBA00022679"/>
    </source>
</evidence>
<evidence type="ECO:0000259" key="10">
    <source>
        <dbReference type="Pfam" id="PF01743"/>
    </source>
</evidence>
<evidence type="ECO:0000256" key="7">
    <source>
        <dbReference type="ARBA" id="ARBA00022842"/>
    </source>
</evidence>
<keyword evidence="6" id="KW-0547">Nucleotide-binding</keyword>
<dbReference type="GO" id="GO:0016779">
    <property type="term" value="F:nucleotidyltransferase activity"/>
    <property type="evidence" value="ECO:0007669"/>
    <property type="project" value="UniProtKB-KW"/>
</dbReference>
<reference evidence="13 14" key="1">
    <citation type="submission" date="2016-10" db="EMBL/GenBank/DDBJ databases">
        <authorList>
            <person name="de Groot N.N."/>
        </authorList>
    </citation>
    <scope>NUCLEOTIDE SEQUENCE [LARGE SCALE GENOMIC DNA]</scope>
    <source>
        <strain evidence="13 14">DSM 1801</strain>
    </source>
</reference>
<dbReference type="Gene3D" id="1.10.246.80">
    <property type="match status" value="1"/>
</dbReference>
<evidence type="ECO:0000256" key="9">
    <source>
        <dbReference type="RuleBase" id="RU003953"/>
    </source>
</evidence>
<organism evidence="13 14">
    <name type="scientific">[Clostridium] polysaccharolyticum</name>
    <dbReference type="NCBI Taxonomy" id="29364"/>
    <lineage>
        <taxon>Bacteria</taxon>
        <taxon>Bacillati</taxon>
        <taxon>Bacillota</taxon>
        <taxon>Clostridia</taxon>
        <taxon>Lachnospirales</taxon>
        <taxon>Lachnospiraceae</taxon>
    </lineage>
</organism>
<feature type="domain" description="tRNA nucleotidyltransferase/poly(A) polymerase RNA and SrmB- binding" evidence="11">
    <location>
        <begin position="170"/>
        <end position="229"/>
    </location>
</feature>
<dbReference type="InterPro" id="IPR003607">
    <property type="entry name" value="HD/PDEase_dom"/>
</dbReference>
<gene>
    <name evidence="13" type="ORF">SAMN04487772_14114</name>
</gene>
<sequence>MFIAIPEKVEFILNKLLDSGYEAYAVGGCVRDVLLDRIPGDWDITTSAKPEQVKKLFKRTIDTGIQHGTVTVMLEKEGFEVTTYRIDGEYEDSRHPKSVEFTTNLIEDLKRRDFTINAMAYNHVTGIVDKFGGMEDLKRKRIVCVGNPEERFSEDALRMLRAIRFSGQLGFEIEEHTKDAIAKLASTIQNISAERIRVELDKLLCAKYPDRFFIAHKTGLTDYILPEFNLMMDTPQNNPNHIDVVGVHCIKALLAFHNEVAVSGQYKELYDDHKLYSALCWAIFLHDVGKPAMRTTDENGVDHFRGHDEEGSKMVKIILKRLKFDNYTVNMVSQLIRWHDYRYELTPKAIRRAMNKIGGEIIFPLISLQYADVLAQSSYQKEAKLIRLEKSKKLMEERIANKEAFTLKDLAVNGNDLIKAGVAPGKEVGDVLKSLLERVLEDPEQNQKEILLNSLKLNKN</sequence>
<dbReference type="Gene3D" id="1.10.3090.10">
    <property type="entry name" value="cca-adding enzyme, domain 2"/>
    <property type="match status" value="1"/>
</dbReference>
<keyword evidence="3" id="KW-0819">tRNA processing</keyword>
<dbReference type="STRING" id="29364.SAMN04487772_14114"/>
<dbReference type="PANTHER" id="PTHR46173:SF1">
    <property type="entry name" value="CCA TRNA NUCLEOTIDYLTRANSFERASE 1, MITOCHONDRIAL"/>
    <property type="match status" value="1"/>
</dbReference>
<dbReference type="InterPro" id="IPR002646">
    <property type="entry name" value="PolA_pol_head_dom"/>
</dbReference>
<dbReference type="GO" id="GO:0046872">
    <property type="term" value="F:metal ion binding"/>
    <property type="evidence" value="ECO:0007669"/>
    <property type="project" value="UniProtKB-KW"/>
</dbReference>
<comment type="cofactor">
    <cofactor evidence="1">
        <name>Mg(2+)</name>
        <dbReference type="ChEBI" id="CHEBI:18420"/>
    </cofactor>
</comment>
<keyword evidence="8 9" id="KW-0694">RNA-binding</keyword>
<keyword evidence="7" id="KW-0460">Magnesium</keyword>
<feature type="domain" description="Poly A polymerase head" evidence="10">
    <location>
        <begin position="23"/>
        <end position="142"/>
    </location>
</feature>
<proteinExistence type="inferred from homology"/>
<feature type="domain" description="CCA-adding enzyme C-terminal" evidence="12">
    <location>
        <begin position="315"/>
        <end position="453"/>
    </location>
</feature>
<name>A0A1I0FYJ9_9FIRM</name>
<dbReference type="AlphaFoldDB" id="A0A1I0FYJ9"/>
<keyword evidence="2 9" id="KW-0808">Transferase</keyword>
<evidence type="ECO:0000256" key="8">
    <source>
        <dbReference type="ARBA" id="ARBA00022884"/>
    </source>
</evidence>
<dbReference type="CDD" id="cd00077">
    <property type="entry name" value="HDc"/>
    <property type="match status" value="1"/>
</dbReference>
<evidence type="ECO:0000256" key="5">
    <source>
        <dbReference type="ARBA" id="ARBA00022723"/>
    </source>
</evidence>
<evidence type="ECO:0000256" key="4">
    <source>
        <dbReference type="ARBA" id="ARBA00022695"/>
    </source>
</evidence>
<keyword evidence="14" id="KW-1185">Reference proteome</keyword>
<evidence type="ECO:0000256" key="3">
    <source>
        <dbReference type="ARBA" id="ARBA00022694"/>
    </source>
</evidence>
<dbReference type="GO" id="GO:0000166">
    <property type="term" value="F:nucleotide binding"/>
    <property type="evidence" value="ECO:0007669"/>
    <property type="project" value="UniProtKB-KW"/>
</dbReference>
<dbReference type="SUPFAM" id="SSF81301">
    <property type="entry name" value="Nucleotidyltransferase"/>
    <property type="match status" value="1"/>
</dbReference>
<dbReference type="Proteomes" id="UP000199800">
    <property type="component" value="Unassembled WGS sequence"/>
</dbReference>
<accession>A0A1I0FYJ9</accession>
<dbReference type="OrthoDB" id="9805698at2"/>
<evidence type="ECO:0000313" key="14">
    <source>
        <dbReference type="Proteomes" id="UP000199800"/>
    </source>
</evidence>
<dbReference type="NCBIfam" id="NF009814">
    <property type="entry name" value="PRK13299.1"/>
    <property type="match status" value="1"/>
</dbReference>
<dbReference type="InterPro" id="IPR043519">
    <property type="entry name" value="NT_sf"/>
</dbReference>
<dbReference type="PANTHER" id="PTHR46173">
    <property type="entry name" value="CCA TRNA NUCLEOTIDYLTRANSFERASE 1, MITOCHONDRIAL"/>
    <property type="match status" value="1"/>
</dbReference>
<evidence type="ECO:0000256" key="6">
    <source>
        <dbReference type="ARBA" id="ARBA00022741"/>
    </source>
</evidence>
<keyword evidence="4" id="KW-0548">Nucleotidyltransferase</keyword>
<protein>
    <submittedName>
        <fullName evidence="13">tRNA nucleotidyltransferase (CCA-adding enzyme)</fullName>
    </submittedName>
</protein>
<dbReference type="GO" id="GO:0008033">
    <property type="term" value="P:tRNA processing"/>
    <property type="evidence" value="ECO:0007669"/>
    <property type="project" value="UniProtKB-KW"/>
</dbReference>
<evidence type="ECO:0000259" key="12">
    <source>
        <dbReference type="Pfam" id="PF13735"/>
    </source>
</evidence>
<keyword evidence="5" id="KW-0479">Metal-binding</keyword>
<dbReference type="InterPro" id="IPR032828">
    <property type="entry name" value="PolyA_RNA-bd"/>
</dbReference>
<dbReference type="RefSeq" id="WP_092479120.1">
    <property type="nucleotide sequence ID" value="NZ_FOHN01000041.1"/>
</dbReference>